<accession>A0ABU5VVT5</accession>
<dbReference type="EMBL" id="JAYGJQ010000001">
    <property type="protein sequence ID" value="MEA9356498.1"/>
    <property type="molecule type" value="Genomic_DNA"/>
</dbReference>
<dbReference type="SUPFAM" id="SSF48613">
    <property type="entry name" value="Heme oxygenase-like"/>
    <property type="match status" value="1"/>
</dbReference>
<gene>
    <name evidence="1" type="ORF">SHI21_09800</name>
</gene>
<protein>
    <submittedName>
        <fullName evidence="1">DUF3050 domain-containing protein</fullName>
    </submittedName>
</protein>
<proteinExistence type="predicted"/>
<dbReference type="Pfam" id="PF11251">
    <property type="entry name" value="DUF3050"/>
    <property type="match status" value="1"/>
</dbReference>
<evidence type="ECO:0000313" key="1">
    <source>
        <dbReference type="EMBL" id="MEA9356498.1"/>
    </source>
</evidence>
<dbReference type="InterPro" id="IPR016084">
    <property type="entry name" value="Haem_Oase-like_multi-hlx"/>
</dbReference>
<dbReference type="InterPro" id="IPR024423">
    <property type="entry name" value="DUF3050"/>
</dbReference>
<reference evidence="1 2" key="1">
    <citation type="submission" date="2023-11" db="EMBL/GenBank/DDBJ databases">
        <title>A Novel Polar Bacteriovorax (B. antarcticus) Isolated from the Biocrust in Antarctica.</title>
        <authorList>
            <person name="Mun W."/>
            <person name="Choi S.Y."/>
            <person name="Mitchell R.J."/>
        </authorList>
    </citation>
    <scope>NUCLEOTIDE SEQUENCE [LARGE SCALE GENOMIC DNA]</scope>
    <source>
        <strain evidence="1 2">PP10</strain>
    </source>
</reference>
<comment type="caution">
    <text evidence="1">The sequence shown here is derived from an EMBL/GenBank/DDBJ whole genome shotgun (WGS) entry which is preliminary data.</text>
</comment>
<dbReference type="Gene3D" id="1.20.910.10">
    <property type="entry name" value="Heme oxygenase-like"/>
    <property type="match status" value="1"/>
</dbReference>
<organism evidence="1 2">
    <name type="scientific">Bacteriovorax antarcticus</name>
    <dbReference type="NCBI Taxonomy" id="3088717"/>
    <lineage>
        <taxon>Bacteria</taxon>
        <taxon>Pseudomonadati</taxon>
        <taxon>Bdellovibrionota</taxon>
        <taxon>Bacteriovoracia</taxon>
        <taxon>Bacteriovoracales</taxon>
        <taxon>Bacteriovoracaceae</taxon>
        <taxon>Bacteriovorax</taxon>
    </lineage>
</organism>
<dbReference type="RefSeq" id="WP_323576202.1">
    <property type="nucleotide sequence ID" value="NZ_JAYGJQ010000001.1"/>
</dbReference>
<dbReference type="Proteomes" id="UP001302274">
    <property type="component" value="Unassembled WGS sequence"/>
</dbReference>
<evidence type="ECO:0000313" key="2">
    <source>
        <dbReference type="Proteomes" id="UP001302274"/>
    </source>
</evidence>
<name>A0ABU5VVT5_9BACT</name>
<keyword evidence="2" id="KW-1185">Reference proteome</keyword>
<sequence>MNSIMNHPDLLSHHEHLSNHSLYQKIKTVSDLQVFMETHVFAVWDFMTLLKRLQNDITCVAIPWNPSPYPKNVVRLINEIVLGEESDKDREGLACDHFTLYLRAMNDLGADPDRLLNFSKDLNFDKWTTKAERDFVTFNLDLAMKGKTHEVAATFFFGREKLIPDMFTSILGDLSKNLDESAQTNFPNLKYYLERHIEIDGGEHSHQAQDCLESLCGNDEKKWEEARLAGVQSLILRSALWDEVEKKIVSK</sequence>